<protein>
    <submittedName>
        <fullName evidence="2">Uncharacterized protein</fullName>
    </submittedName>
</protein>
<evidence type="ECO:0000256" key="1">
    <source>
        <dbReference type="SAM" id="MobiDB-lite"/>
    </source>
</evidence>
<dbReference type="Proteomes" id="UP000094455">
    <property type="component" value="Unassembled WGS sequence"/>
</dbReference>
<dbReference type="RefSeq" id="XP_019016390.1">
    <property type="nucleotide sequence ID" value="XM_019161729.1"/>
</dbReference>
<accession>A0A1E3NGL8</accession>
<feature type="region of interest" description="Disordered" evidence="1">
    <location>
        <begin position="1"/>
        <end position="42"/>
    </location>
</feature>
<evidence type="ECO:0000313" key="2">
    <source>
        <dbReference type="EMBL" id="ODQ45277.1"/>
    </source>
</evidence>
<feature type="compositionally biased region" description="Polar residues" evidence="1">
    <location>
        <begin position="64"/>
        <end position="73"/>
    </location>
</feature>
<organism evidence="2 3">
    <name type="scientific">Pichia membranifaciens NRRL Y-2026</name>
    <dbReference type="NCBI Taxonomy" id="763406"/>
    <lineage>
        <taxon>Eukaryota</taxon>
        <taxon>Fungi</taxon>
        <taxon>Dikarya</taxon>
        <taxon>Ascomycota</taxon>
        <taxon>Saccharomycotina</taxon>
        <taxon>Pichiomycetes</taxon>
        <taxon>Pichiales</taxon>
        <taxon>Pichiaceae</taxon>
        <taxon>Pichia</taxon>
    </lineage>
</organism>
<keyword evidence="3" id="KW-1185">Reference proteome</keyword>
<evidence type="ECO:0000313" key="3">
    <source>
        <dbReference type="Proteomes" id="UP000094455"/>
    </source>
</evidence>
<name>A0A1E3NGL8_9ASCO</name>
<dbReference type="AlphaFoldDB" id="A0A1E3NGL8"/>
<feature type="region of interest" description="Disordered" evidence="1">
    <location>
        <begin position="58"/>
        <end position="88"/>
    </location>
</feature>
<gene>
    <name evidence="2" type="ORF">PICMEDRAFT_17760</name>
</gene>
<feature type="compositionally biased region" description="Polar residues" evidence="1">
    <location>
        <begin position="1"/>
        <end position="17"/>
    </location>
</feature>
<proteinExistence type="predicted"/>
<dbReference type="GeneID" id="30178416"/>
<dbReference type="EMBL" id="KV454005">
    <property type="protein sequence ID" value="ODQ45277.1"/>
    <property type="molecule type" value="Genomic_DNA"/>
</dbReference>
<sequence length="88" mass="9395">MYGTNKEVQTETPSGNTADCRLAPRNPIIRSKSKQAEAPPVRISTSWIQSAADTQGSLYGLADGTTQPESSAQKPGHLSDRGHCGRAR</sequence>
<feature type="compositionally biased region" description="Basic and acidic residues" evidence="1">
    <location>
        <begin position="77"/>
        <end position="88"/>
    </location>
</feature>
<reference evidence="2 3" key="1">
    <citation type="journal article" date="2016" name="Proc. Natl. Acad. Sci. U.S.A.">
        <title>Comparative genomics of biotechnologically important yeasts.</title>
        <authorList>
            <person name="Riley R."/>
            <person name="Haridas S."/>
            <person name="Wolfe K.H."/>
            <person name="Lopes M.R."/>
            <person name="Hittinger C.T."/>
            <person name="Goeker M."/>
            <person name="Salamov A.A."/>
            <person name="Wisecaver J.H."/>
            <person name="Long T.M."/>
            <person name="Calvey C.H."/>
            <person name="Aerts A.L."/>
            <person name="Barry K.W."/>
            <person name="Choi C."/>
            <person name="Clum A."/>
            <person name="Coughlan A.Y."/>
            <person name="Deshpande S."/>
            <person name="Douglass A.P."/>
            <person name="Hanson S.J."/>
            <person name="Klenk H.-P."/>
            <person name="LaButti K.M."/>
            <person name="Lapidus A."/>
            <person name="Lindquist E.A."/>
            <person name="Lipzen A.M."/>
            <person name="Meier-Kolthoff J.P."/>
            <person name="Ohm R.A."/>
            <person name="Otillar R.P."/>
            <person name="Pangilinan J.L."/>
            <person name="Peng Y."/>
            <person name="Rokas A."/>
            <person name="Rosa C.A."/>
            <person name="Scheuner C."/>
            <person name="Sibirny A.A."/>
            <person name="Slot J.C."/>
            <person name="Stielow J.B."/>
            <person name="Sun H."/>
            <person name="Kurtzman C.P."/>
            <person name="Blackwell M."/>
            <person name="Grigoriev I.V."/>
            <person name="Jeffries T.W."/>
        </authorList>
    </citation>
    <scope>NUCLEOTIDE SEQUENCE [LARGE SCALE GENOMIC DNA]</scope>
    <source>
        <strain evidence="2 3">NRRL Y-2026</strain>
    </source>
</reference>